<dbReference type="AlphaFoldDB" id="A0A8D8QV56"/>
<dbReference type="EMBL" id="HBUF01104886">
    <property type="protein sequence ID" value="CAG6638959.1"/>
    <property type="molecule type" value="Transcribed_RNA"/>
</dbReference>
<protein>
    <submittedName>
        <fullName evidence="2">Uncharacterized protein</fullName>
    </submittedName>
</protein>
<dbReference type="EMBL" id="HBUF01104888">
    <property type="protein sequence ID" value="CAG6638967.1"/>
    <property type="molecule type" value="Transcribed_RNA"/>
</dbReference>
<feature type="region of interest" description="Disordered" evidence="1">
    <location>
        <begin position="51"/>
        <end position="70"/>
    </location>
</feature>
<evidence type="ECO:0000313" key="2">
    <source>
        <dbReference type="EMBL" id="CAG6638963.1"/>
    </source>
</evidence>
<organism evidence="2">
    <name type="scientific">Cacopsylla melanoneura</name>
    <dbReference type="NCBI Taxonomy" id="428564"/>
    <lineage>
        <taxon>Eukaryota</taxon>
        <taxon>Metazoa</taxon>
        <taxon>Ecdysozoa</taxon>
        <taxon>Arthropoda</taxon>
        <taxon>Hexapoda</taxon>
        <taxon>Insecta</taxon>
        <taxon>Pterygota</taxon>
        <taxon>Neoptera</taxon>
        <taxon>Paraneoptera</taxon>
        <taxon>Hemiptera</taxon>
        <taxon>Sternorrhyncha</taxon>
        <taxon>Psylloidea</taxon>
        <taxon>Psyllidae</taxon>
        <taxon>Psyllinae</taxon>
        <taxon>Cacopsylla</taxon>
    </lineage>
</organism>
<proteinExistence type="predicted"/>
<evidence type="ECO:0000256" key="1">
    <source>
        <dbReference type="SAM" id="MobiDB-lite"/>
    </source>
</evidence>
<reference evidence="2" key="1">
    <citation type="submission" date="2021-05" db="EMBL/GenBank/DDBJ databases">
        <authorList>
            <person name="Alioto T."/>
            <person name="Alioto T."/>
            <person name="Gomez Garrido J."/>
        </authorList>
    </citation>
    <scope>NUCLEOTIDE SEQUENCE</scope>
</reference>
<accession>A0A8D8QV56</accession>
<name>A0A8D8QV56_9HEMI</name>
<sequence length="172" mass="19408">MPRTSGVSFGSAVQEKELWSLLDTPCLPTRLASIIYKATSLEPRLQLATRISPDVNHPRGPSSLHGTASGSPYSSTMLHHHAKYCQVRHRTKDHRIVAHGCRFGTEIFGRSRLVPMFTVINQVPVLPNTTPTLPYYPDTVRITFPSHVSTLYTLPHPDLALWLSRFYRVQIH</sequence>
<dbReference type="EMBL" id="HBUF01104887">
    <property type="protein sequence ID" value="CAG6638963.1"/>
    <property type="molecule type" value="Transcribed_RNA"/>
</dbReference>